<accession>A0A819HPR3</accession>
<protein>
    <submittedName>
        <fullName evidence="3">Uncharacterized protein</fullName>
    </submittedName>
</protein>
<evidence type="ECO:0000313" key="4">
    <source>
        <dbReference type="Proteomes" id="UP000663836"/>
    </source>
</evidence>
<reference evidence="3" key="1">
    <citation type="submission" date="2021-02" db="EMBL/GenBank/DDBJ databases">
        <authorList>
            <person name="Nowell W R."/>
        </authorList>
    </citation>
    <scope>NUCLEOTIDE SEQUENCE</scope>
</reference>
<evidence type="ECO:0000256" key="1">
    <source>
        <dbReference type="SAM" id="MobiDB-lite"/>
    </source>
</evidence>
<dbReference type="Proteomes" id="UP000663836">
    <property type="component" value="Unassembled WGS sequence"/>
</dbReference>
<keyword evidence="2" id="KW-1133">Transmembrane helix</keyword>
<sequence length="154" mass="17313">MINQHTFESLILTNTIVVAICIILLITFTIFVFVFVIPSIRHRLFEYKEQHENEIIDKSSLNRQPSLHQFTFGTSRFNPEFEPQAGTLFHPHATTATLLHPTIWASMTPTSVVASPVPTQTTSPSPITIRTSSPPPLPPHPPRPILTTQKSPRI</sequence>
<feature type="compositionally biased region" description="Low complexity" evidence="1">
    <location>
        <begin position="113"/>
        <end position="132"/>
    </location>
</feature>
<feature type="transmembrane region" description="Helical" evidence="2">
    <location>
        <begin position="16"/>
        <end position="37"/>
    </location>
</feature>
<name>A0A819HPR3_9BILA</name>
<keyword evidence="2" id="KW-0812">Transmembrane</keyword>
<evidence type="ECO:0000256" key="2">
    <source>
        <dbReference type="SAM" id="Phobius"/>
    </source>
</evidence>
<organism evidence="3 4">
    <name type="scientific">Rotaria sordida</name>
    <dbReference type="NCBI Taxonomy" id="392033"/>
    <lineage>
        <taxon>Eukaryota</taxon>
        <taxon>Metazoa</taxon>
        <taxon>Spiralia</taxon>
        <taxon>Gnathifera</taxon>
        <taxon>Rotifera</taxon>
        <taxon>Eurotatoria</taxon>
        <taxon>Bdelloidea</taxon>
        <taxon>Philodinida</taxon>
        <taxon>Philodinidae</taxon>
        <taxon>Rotaria</taxon>
    </lineage>
</organism>
<feature type="compositionally biased region" description="Pro residues" evidence="1">
    <location>
        <begin position="133"/>
        <end position="144"/>
    </location>
</feature>
<dbReference type="AlphaFoldDB" id="A0A819HPR3"/>
<evidence type="ECO:0000313" key="3">
    <source>
        <dbReference type="EMBL" id="CAF3900493.1"/>
    </source>
</evidence>
<proteinExistence type="predicted"/>
<comment type="caution">
    <text evidence="3">The sequence shown here is derived from an EMBL/GenBank/DDBJ whole genome shotgun (WGS) entry which is preliminary data.</text>
</comment>
<keyword evidence="2" id="KW-0472">Membrane</keyword>
<dbReference type="EMBL" id="CAJOBD010002685">
    <property type="protein sequence ID" value="CAF3900493.1"/>
    <property type="molecule type" value="Genomic_DNA"/>
</dbReference>
<feature type="region of interest" description="Disordered" evidence="1">
    <location>
        <begin position="113"/>
        <end position="154"/>
    </location>
</feature>
<gene>
    <name evidence="3" type="ORF">JBS370_LOCUS20849</name>
</gene>